<dbReference type="InterPro" id="IPR029021">
    <property type="entry name" value="Prot-tyrosine_phosphatase-like"/>
</dbReference>
<comment type="caution">
    <text evidence="9">The sequence shown here is derived from an EMBL/GenBank/DDBJ whole genome shotgun (WGS) entry which is preliminary data.</text>
</comment>
<feature type="domain" description="Tyrosine specific protein phosphatases" evidence="8">
    <location>
        <begin position="334"/>
        <end position="390"/>
    </location>
</feature>
<gene>
    <name evidence="9" type="primary">DUSP14</name>
    <name evidence="9" type="ORF">AMEX_G6716</name>
</gene>
<dbReference type="CDD" id="cd14514">
    <property type="entry name" value="DUSP14-like"/>
    <property type="match status" value="1"/>
</dbReference>
<dbReference type="Pfam" id="PF00782">
    <property type="entry name" value="DSPc"/>
    <property type="match status" value="1"/>
</dbReference>
<dbReference type="EMBL" id="JAICCE010000004">
    <property type="protein sequence ID" value="KAG9278796.1"/>
    <property type="molecule type" value="Genomic_DNA"/>
</dbReference>
<sequence length="474" mass="51083">MAEAAMPPTNRIPALPPGSSASTCPAIAPICTSAPIAVSAVLWSPMAAYSVPASAHRYTAAPGLGLPSSLLGPRRTAAPSSANNEPRDQSSANFRAFSSSSGAYSAARPKHSADSSAQIPKATRRCERLIAGRQGSGSADHGQENPLLCAGPAGEPRPENGLDQLPNQLPGTEAGSSSMLMVVLEPDWEMVLAPLFDWAKYSWSCRFSSAMAGLGFVVDVEEWSHGINLRQALPGGDPRAFYGWDLPTGSSLQLLYVRERERHSKGTSVDMSMSQITPTLFLSGADASLNQALLSRKGITLIVNATLSHSCPRYPGVECIRVAVSDLPSARLSEHFDRVASRIHSNQAGGTLVHCAAGMSRSPALIMAYLMKYKGVTLQQAHSWVQRSRPYIRLNAGFWQQLLDYERGLYGKNTVKVAVPLEPLQSPPPLPPRTPKMTPKMTPRLIPRFSLRDCPPSPRLGRGRRFSFSSKLMF</sequence>
<organism evidence="9 10">
    <name type="scientific">Astyanax mexicanus</name>
    <name type="common">Blind cave fish</name>
    <name type="synonym">Astyanax fasciatus mexicanus</name>
    <dbReference type="NCBI Taxonomy" id="7994"/>
    <lineage>
        <taxon>Eukaryota</taxon>
        <taxon>Metazoa</taxon>
        <taxon>Chordata</taxon>
        <taxon>Craniata</taxon>
        <taxon>Vertebrata</taxon>
        <taxon>Euteleostomi</taxon>
        <taxon>Actinopterygii</taxon>
        <taxon>Neopterygii</taxon>
        <taxon>Teleostei</taxon>
        <taxon>Ostariophysi</taxon>
        <taxon>Characiformes</taxon>
        <taxon>Characoidei</taxon>
        <taxon>Acestrorhamphidae</taxon>
        <taxon>Acestrorhamphinae</taxon>
        <taxon>Astyanax</taxon>
    </lineage>
</organism>
<feature type="region of interest" description="Disordered" evidence="6">
    <location>
        <begin position="70"/>
        <end position="93"/>
    </location>
</feature>
<evidence type="ECO:0000313" key="9">
    <source>
        <dbReference type="EMBL" id="KAG9278796.1"/>
    </source>
</evidence>
<dbReference type="PANTHER" id="PTHR45961">
    <property type="entry name" value="IP21249P"/>
    <property type="match status" value="1"/>
</dbReference>
<dbReference type="InterPro" id="IPR052103">
    <property type="entry name" value="Dual_spec_Phospatases"/>
</dbReference>
<dbReference type="InterPro" id="IPR016130">
    <property type="entry name" value="Tyr_Pase_AS"/>
</dbReference>
<evidence type="ECO:0000256" key="1">
    <source>
        <dbReference type="ARBA" id="ARBA00008601"/>
    </source>
</evidence>
<reference evidence="9 10" key="1">
    <citation type="submission" date="2021-07" db="EMBL/GenBank/DDBJ databases">
        <authorList>
            <person name="Imarazene B."/>
            <person name="Zahm M."/>
            <person name="Klopp C."/>
            <person name="Cabau C."/>
            <person name="Beille S."/>
            <person name="Jouanno E."/>
            <person name="Castinel A."/>
            <person name="Lluch J."/>
            <person name="Gil L."/>
            <person name="Kuchtly C."/>
            <person name="Lopez Roques C."/>
            <person name="Donnadieu C."/>
            <person name="Parrinello H."/>
            <person name="Journot L."/>
            <person name="Du K."/>
            <person name="Schartl M."/>
            <person name="Retaux S."/>
            <person name="Guiguen Y."/>
        </authorList>
    </citation>
    <scope>NUCLEOTIDE SEQUENCE [LARGE SCALE GENOMIC DNA]</scope>
    <source>
        <strain evidence="9">Pach_M1</strain>
        <tissue evidence="9">Testis</tissue>
    </source>
</reference>
<dbReference type="PROSITE" id="PS00383">
    <property type="entry name" value="TYR_PHOSPHATASE_1"/>
    <property type="match status" value="1"/>
</dbReference>
<evidence type="ECO:0000259" key="7">
    <source>
        <dbReference type="PROSITE" id="PS50054"/>
    </source>
</evidence>
<comment type="catalytic activity">
    <reaction evidence="4">
        <text>O-phospho-L-seryl-[protein] + H2O = L-seryl-[protein] + phosphate</text>
        <dbReference type="Rhea" id="RHEA:20629"/>
        <dbReference type="Rhea" id="RHEA-COMP:9863"/>
        <dbReference type="Rhea" id="RHEA-COMP:11604"/>
        <dbReference type="ChEBI" id="CHEBI:15377"/>
        <dbReference type="ChEBI" id="CHEBI:29999"/>
        <dbReference type="ChEBI" id="CHEBI:43474"/>
        <dbReference type="ChEBI" id="CHEBI:83421"/>
        <dbReference type="EC" id="3.1.3.16"/>
    </reaction>
</comment>
<dbReference type="PROSITE" id="PS50056">
    <property type="entry name" value="TYR_PHOSPHATASE_2"/>
    <property type="match status" value="1"/>
</dbReference>
<comment type="similarity">
    <text evidence="1">Belongs to the protein-tyrosine phosphatase family. Non-receptor class dual specificity subfamily.</text>
</comment>
<dbReference type="InterPro" id="IPR000340">
    <property type="entry name" value="Dual-sp_phosphatase_cat-dom"/>
</dbReference>
<keyword evidence="3" id="KW-0904">Protein phosphatase</keyword>
<evidence type="ECO:0000313" key="10">
    <source>
        <dbReference type="Proteomes" id="UP000752171"/>
    </source>
</evidence>
<dbReference type="PANTHER" id="PTHR45961:SF1">
    <property type="entry name" value="DUAL SPECIFICITY PROTEIN PHOSPHATASE 18 ISOFORM X1"/>
    <property type="match status" value="1"/>
</dbReference>
<dbReference type="InterPro" id="IPR020420">
    <property type="entry name" value="Atypical_DUSP_subfamB"/>
</dbReference>
<dbReference type="Gene3D" id="3.90.190.10">
    <property type="entry name" value="Protein tyrosine phosphatase superfamily"/>
    <property type="match status" value="1"/>
</dbReference>
<dbReference type="PRINTS" id="PR01908">
    <property type="entry name" value="ADSPHPHTASE"/>
</dbReference>
<accession>A0A8T2MB35</accession>
<dbReference type="GO" id="GO:0005737">
    <property type="term" value="C:cytoplasm"/>
    <property type="evidence" value="ECO:0007669"/>
    <property type="project" value="TreeGrafter"/>
</dbReference>
<dbReference type="SUPFAM" id="SSF52799">
    <property type="entry name" value="(Phosphotyrosine protein) phosphatases II"/>
    <property type="match status" value="1"/>
</dbReference>
<dbReference type="AlphaFoldDB" id="A0A8T2MB35"/>
<protein>
    <submittedName>
        <fullName evidence="9">Dual specificity protein phosphatase 18-like</fullName>
    </submittedName>
</protein>
<dbReference type="SMART" id="SM00195">
    <property type="entry name" value="DSPc"/>
    <property type="match status" value="1"/>
</dbReference>
<dbReference type="PRINTS" id="PR01910">
    <property type="entry name" value="ADSPHPHTASEB"/>
</dbReference>
<name>A0A8T2MB35_ASTMX</name>
<dbReference type="PROSITE" id="PS50054">
    <property type="entry name" value="TYR_PHOSPHATASE_DUAL"/>
    <property type="match status" value="1"/>
</dbReference>
<dbReference type="OrthoDB" id="285418at2759"/>
<dbReference type="GO" id="GO:0004722">
    <property type="term" value="F:protein serine/threonine phosphatase activity"/>
    <property type="evidence" value="ECO:0007669"/>
    <property type="project" value="UniProtKB-EC"/>
</dbReference>
<dbReference type="GO" id="GO:0017017">
    <property type="term" value="F:MAP kinase tyrosine/serine/threonine phosphatase activity"/>
    <property type="evidence" value="ECO:0007669"/>
    <property type="project" value="InterPro"/>
</dbReference>
<evidence type="ECO:0000256" key="3">
    <source>
        <dbReference type="ARBA" id="ARBA00022912"/>
    </source>
</evidence>
<evidence type="ECO:0000259" key="8">
    <source>
        <dbReference type="PROSITE" id="PS50056"/>
    </source>
</evidence>
<dbReference type="InterPro" id="IPR020422">
    <property type="entry name" value="TYR_PHOSPHATASE_DUAL_dom"/>
</dbReference>
<dbReference type="Proteomes" id="UP000752171">
    <property type="component" value="Unassembled WGS sequence"/>
</dbReference>
<proteinExistence type="inferred from homology"/>
<comment type="catalytic activity">
    <reaction evidence="5">
        <text>O-phospho-L-threonyl-[protein] + H2O = L-threonyl-[protein] + phosphate</text>
        <dbReference type="Rhea" id="RHEA:47004"/>
        <dbReference type="Rhea" id="RHEA-COMP:11060"/>
        <dbReference type="Rhea" id="RHEA-COMP:11605"/>
        <dbReference type="ChEBI" id="CHEBI:15377"/>
        <dbReference type="ChEBI" id="CHEBI:30013"/>
        <dbReference type="ChEBI" id="CHEBI:43474"/>
        <dbReference type="ChEBI" id="CHEBI:61977"/>
        <dbReference type="EC" id="3.1.3.16"/>
    </reaction>
</comment>
<feature type="region of interest" description="Disordered" evidence="6">
    <location>
        <begin position="134"/>
        <end position="171"/>
    </location>
</feature>
<dbReference type="InterPro" id="IPR000387">
    <property type="entry name" value="Tyr_Pase_dom"/>
</dbReference>
<evidence type="ECO:0000256" key="4">
    <source>
        <dbReference type="ARBA" id="ARBA00047761"/>
    </source>
</evidence>
<keyword evidence="2" id="KW-0378">Hydrolase</keyword>
<evidence type="ECO:0000256" key="5">
    <source>
        <dbReference type="ARBA" id="ARBA00048336"/>
    </source>
</evidence>
<evidence type="ECO:0000256" key="2">
    <source>
        <dbReference type="ARBA" id="ARBA00022801"/>
    </source>
</evidence>
<feature type="domain" description="Tyrosine-protein phosphatase" evidence="7">
    <location>
        <begin position="272"/>
        <end position="411"/>
    </location>
</feature>
<evidence type="ECO:0000256" key="6">
    <source>
        <dbReference type="SAM" id="MobiDB-lite"/>
    </source>
</evidence>